<dbReference type="Proteomes" id="UP001426770">
    <property type="component" value="Unassembled WGS sequence"/>
</dbReference>
<proteinExistence type="predicted"/>
<name>A0ABP9WCR9_9MICO</name>
<dbReference type="PROSITE" id="PS51257">
    <property type="entry name" value="PROKAR_LIPOPROTEIN"/>
    <property type="match status" value="1"/>
</dbReference>
<keyword evidence="1" id="KW-0732">Signal</keyword>
<keyword evidence="3" id="KW-1185">Reference proteome</keyword>
<sequence length="80" mass="8221">MARGTLTVALIALIAATAAACAGEVHDVRGDLKRPYAALVIADAVVASSADVAGEEGVTLTLVAAEAVAYDVRLERLQEW</sequence>
<feature type="signal peptide" evidence="1">
    <location>
        <begin position="1"/>
        <end position="22"/>
    </location>
</feature>
<feature type="chain" id="PRO_5045628790" evidence="1">
    <location>
        <begin position="23"/>
        <end position="80"/>
    </location>
</feature>
<dbReference type="EMBL" id="BAABRR010000001">
    <property type="protein sequence ID" value="GAA5517637.1"/>
    <property type="molecule type" value="Genomic_DNA"/>
</dbReference>
<gene>
    <name evidence="2" type="ORF">Lsed01_00045</name>
</gene>
<comment type="caution">
    <text evidence="2">The sequence shown here is derived from an EMBL/GenBank/DDBJ whole genome shotgun (WGS) entry which is preliminary data.</text>
</comment>
<evidence type="ECO:0000256" key="1">
    <source>
        <dbReference type="SAM" id="SignalP"/>
    </source>
</evidence>
<evidence type="ECO:0000313" key="2">
    <source>
        <dbReference type="EMBL" id="GAA5517637.1"/>
    </source>
</evidence>
<reference evidence="2 3" key="1">
    <citation type="submission" date="2024-02" db="EMBL/GenBank/DDBJ databases">
        <title>Lysinimicrobium sediminis NBRC 112286.</title>
        <authorList>
            <person name="Ichikawa N."/>
            <person name="Katano-Makiyama Y."/>
            <person name="Hidaka K."/>
        </authorList>
    </citation>
    <scope>NUCLEOTIDE SEQUENCE [LARGE SCALE GENOMIC DNA]</scope>
    <source>
        <strain evidence="2 3">NBRC 112286</strain>
    </source>
</reference>
<evidence type="ECO:0000313" key="3">
    <source>
        <dbReference type="Proteomes" id="UP001426770"/>
    </source>
</evidence>
<protein>
    <submittedName>
        <fullName evidence="2">Uncharacterized protein</fullName>
    </submittedName>
</protein>
<accession>A0ABP9WCR9</accession>
<organism evidence="2 3">
    <name type="scientific">Demequina sediminis</name>
    <dbReference type="NCBI Taxonomy" id="1930058"/>
    <lineage>
        <taxon>Bacteria</taxon>
        <taxon>Bacillati</taxon>
        <taxon>Actinomycetota</taxon>
        <taxon>Actinomycetes</taxon>
        <taxon>Micrococcales</taxon>
        <taxon>Demequinaceae</taxon>
        <taxon>Demequina</taxon>
    </lineage>
</organism>
<dbReference type="RefSeq" id="WP_286215669.1">
    <property type="nucleotide sequence ID" value="NZ_AP027736.1"/>
</dbReference>